<feature type="non-terminal residue" evidence="1">
    <location>
        <position position="1"/>
    </location>
</feature>
<organism evidence="1 2">
    <name type="scientific">Lasiosphaeris hirsuta</name>
    <dbReference type="NCBI Taxonomy" id="260670"/>
    <lineage>
        <taxon>Eukaryota</taxon>
        <taxon>Fungi</taxon>
        <taxon>Dikarya</taxon>
        <taxon>Ascomycota</taxon>
        <taxon>Pezizomycotina</taxon>
        <taxon>Sordariomycetes</taxon>
        <taxon>Sordariomycetidae</taxon>
        <taxon>Sordariales</taxon>
        <taxon>Lasiosphaeriaceae</taxon>
        <taxon>Lasiosphaeris</taxon>
    </lineage>
</organism>
<gene>
    <name evidence="1" type="ORF">B0H67DRAFT_481974</name>
</gene>
<evidence type="ECO:0000313" key="2">
    <source>
        <dbReference type="Proteomes" id="UP001172102"/>
    </source>
</evidence>
<keyword evidence="2" id="KW-1185">Reference proteome</keyword>
<sequence>ADVTPKSSVTSHLVFSGTIKVRFAPQATISGHSRLIQKWRYGFLSRIRTKNGQKMLER</sequence>
<proteinExistence type="predicted"/>
<evidence type="ECO:0000313" key="1">
    <source>
        <dbReference type="EMBL" id="KAK0724234.1"/>
    </source>
</evidence>
<dbReference type="EMBL" id="JAUKUA010000002">
    <property type="protein sequence ID" value="KAK0724234.1"/>
    <property type="molecule type" value="Genomic_DNA"/>
</dbReference>
<dbReference type="Gene3D" id="1.10.287.3980">
    <property type="match status" value="1"/>
</dbReference>
<protein>
    <submittedName>
        <fullName evidence="1">Uncharacterized protein</fullName>
    </submittedName>
</protein>
<comment type="caution">
    <text evidence="1">The sequence shown here is derived from an EMBL/GenBank/DDBJ whole genome shotgun (WGS) entry which is preliminary data.</text>
</comment>
<dbReference type="AlphaFoldDB" id="A0AA40E1A6"/>
<reference evidence="1" key="1">
    <citation type="submission" date="2023-06" db="EMBL/GenBank/DDBJ databases">
        <title>Genome-scale phylogeny and comparative genomics of the fungal order Sordariales.</title>
        <authorList>
            <consortium name="Lawrence Berkeley National Laboratory"/>
            <person name="Hensen N."/>
            <person name="Bonometti L."/>
            <person name="Westerberg I."/>
            <person name="Brannstrom I.O."/>
            <person name="Guillou S."/>
            <person name="Cros-Aarteil S."/>
            <person name="Calhoun S."/>
            <person name="Haridas S."/>
            <person name="Kuo A."/>
            <person name="Mondo S."/>
            <person name="Pangilinan J."/>
            <person name="Riley R."/>
            <person name="Labutti K."/>
            <person name="Andreopoulos B."/>
            <person name="Lipzen A."/>
            <person name="Chen C."/>
            <person name="Yanf M."/>
            <person name="Daum C."/>
            <person name="Ng V."/>
            <person name="Clum A."/>
            <person name="Steindorff A."/>
            <person name="Ohm R."/>
            <person name="Martin F."/>
            <person name="Silar P."/>
            <person name="Natvig D."/>
            <person name="Lalanne C."/>
            <person name="Gautier V."/>
            <person name="Ament-Velasquez S.L."/>
            <person name="Kruys A."/>
            <person name="Hutchinson M.I."/>
            <person name="Powell A.J."/>
            <person name="Barry K."/>
            <person name="Miller A.N."/>
            <person name="Grigoriev I.V."/>
            <person name="Debuchy R."/>
            <person name="Gladieux P."/>
            <person name="Thoren M.H."/>
            <person name="Johannesson H."/>
        </authorList>
    </citation>
    <scope>NUCLEOTIDE SEQUENCE</scope>
    <source>
        <strain evidence="1">SMH4607-1</strain>
    </source>
</reference>
<dbReference type="Proteomes" id="UP001172102">
    <property type="component" value="Unassembled WGS sequence"/>
</dbReference>
<name>A0AA40E1A6_9PEZI</name>
<accession>A0AA40E1A6</accession>